<dbReference type="EMBL" id="JASJEV010000012">
    <property type="protein sequence ID" value="MDJ1159710.1"/>
    <property type="molecule type" value="Genomic_DNA"/>
</dbReference>
<proteinExistence type="predicted"/>
<dbReference type="Proteomes" id="UP001321492">
    <property type="component" value="Unassembled WGS sequence"/>
</dbReference>
<accession>A0ABT7AK01</accession>
<feature type="transmembrane region" description="Helical" evidence="1">
    <location>
        <begin position="62"/>
        <end position="82"/>
    </location>
</feature>
<protein>
    <submittedName>
        <fullName evidence="2">Uncharacterized protein</fullName>
    </submittedName>
</protein>
<sequence length="84" mass="9180">MAREDERAKEALQRVERDSETLASSSIARAAERARNHFAAEDAVGAAEGGGTDRIELWGRRIGRALGLLIVLYLLVSLFGQFGH</sequence>
<gene>
    <name evidence="2" type="ORF">QNA08_15910</name>
</gene>
<reference evidence="2 3" key="1">
    <citation type="submission" date="2023-05" db="EMBL/GenBank/DDBJ databases">
        <title>Chelatococcus sp. nov., a moderately thermophilic bacterium isolated from hot spring microbial mat.</title>
        <authorList>
            <person name="Hu C.-J."/>
            <person name="Li W.-J."/>
        </authorList>
    </citation>
    <scope>NUCLEOTIDE SEQUENCE [LARGE SCALE GENOMIC DNA]</scope>
    <source>
        <strain evidence="2 3">SYSU G07232</strain>
    </source>
</reference>
<name>A0ABT7AK01_9HYPH</name>
<keyword evidence="3" id="KW-1185">Reference proteome</keyword>
<evidence type="ECO:0000313" key="3">
    <source>
        <dbReference type="Proteomes" id="UP001321492"/>
    </source>
</evidence>
<comment type="caution">
    <text evidence="2">The sequence shown here is derived from an EMBL/GenBank/DDBJ whole genome shotgun (WGS) entry which is preliminary data.</text>
</comment>
<organism evidence="2 3">
    <name type="scientific">Chelatococcus albus</name>
    <dbReference type="NCBI Taxonomy" id="3047466"/>
    <lineage>
        <taxon>Bacteria</taxon>
        <taxon>Pseudomonadati</taxon>
        <taxon>Pseudomonadota</taxon>
        <taxon>Alphaproteobacteria</taxon>
        <taxon>Hyphomicrobiales</taxon>
        <taxon>Chelatococcaceae</taxon>
        <taxon>Chelatococcus</taxon>
    </lineage>
</organism>
<keyword evidence="1" id="KW-0472">Membrane</keyword>
<keyword evidence="1" id="KW-0812">Transmembrane</keyword>
<evidence type="ECO:0000313" key="2">
    <source>
        <dbReference type="EMBL" id="MDJ1159710.1"/>
    </source>
</evidence>
<evidence type="ECO:0000256" key="1">
    <source>
        <dbReference type="SAM" id="Phobius"/>
    </source>
</evidence>
<keyword evidence="1" id="KW-1133">Transmembrane helix</keyword>
<dbReference type="RefSeq" id="WP_283741709.1">
    <property type="nucleotide sequence ID" value="NZ_JASJEV010000012.1"/>
</dbReference>